<organism evidence="1 2">
    <name type="scientific">Metabacillus fastidiosus</name>
    <dbReference type="NCBI Taxonomy" id="1458"/>
    <lineage>
        <taxon>Bacteria</taxon>
        <taxon>Bacillati</taxon>
        <taxon>Bacillota</taxon>
        <taxon>Bacilli</taxon>
        <taxon>Bacillales</taxon>
        <taxon>Bacillaceae</taxon>
        <taxon>Metabacillus</taxon>
    </lineage>
</organism>
<gene>
    <name evidence="1" type="ORF">P9271_22400</name>
</gene>
<dbReference type="EMBL" id="JARTFS010000023">
    <property type="protein sequence ID" value="MED4404041.1"/>
    <property type="molecule type" value="Genomic_DNA"/>
</dbReference>
<dbReference type="RefSeq" id="WP_328015958.1">
    <property type="nucleotide sequence ID" value="NZ_JARTFS010000023.1"/>
</dbReference>
<name>A0ABU6P424_9BACI</name>
<sequence length="134" mass="15349">MTWAFVLLLIFIAFAKILVTCLPTSAVEWIISKFELHPTLSNTDATVTINGRSLEGEEKDQVIHYFNEAIFLEKYYGAPEDTGTPLVINTKNGKNSVKLFLYSYNDHIDVVKKYKKKVIAYRLRSNSLQKLLCQ</sequence>
<proteinExistence type="predicted"/>
<comment type="caution">
    <text evidence="1">The sequence shown here is derived from an EMBL/GenBank/DDBJ whole genome shotgun (WGS) entry which is preliminary data.</text>
</comment>
<reference evidence="1 2" key="1">
    <citation type="submission" date="2023-03" db="EMBL/GenBank/DDBJ databases">
        <title>Bacillus Genome Sequencing.</title>
        <authorList>
            <person name="Dunlap C."/>
        </authorList>
    </citation>
    <scope>NUCLEOTIDE SEQUENCE [LARGE SCALE GENOMIC DNA]</scope>
    <source>
        <strain evidence="1 2">NRS-1717</strain>
    </source>
</reference>
<dbReference type="Pfam" id="PF10787">
    <property type="entry name" value="YfmQ"/>
    <property type="match status" value="1"/>
</dbReference>
<dbReference type="InterPro" id="IPR019723">
    <property type="entry name" value="Uncharacterised_YfmQ"/>
</dbReference>
<evidence type="ECO:0000313" key="1">
    <source>
        <dbReference type="EMBL" id="MED4404041.1"/>
    </source>
</evidence>
<accession>A0ABU6P424</accession>
<dbReference type="Proteomes" id="UP001342826">
    <property type="component" value="Unassembled WGS sequence"/>
</dbReference>
<protein>
    <submittedName>
        <fullName evidence="1">YfmQ family protein</fullName>
    </submittedName>
</protein>
<evidence type="ECO:0000313" key="2">
    <source>
        <dbReference type="Proteomes" id="UP001342826"/>
    </source>
</evidence>
<keyword evidence="2" id="KW-1185">Reference proteome</keyword>